<keyword evidence="8" id="KW-1185">Reference proteome</keyword>
<evidence type="ECO:0000256" key="2">
    <source>
        <dbReference type="ARBA" id="ARBA00023015"/>
    </source>
</evidence>
<reference evidence="7 8" key="1">
    <citation type="submission" date="2016-10" db="EMBL/GenBank/DDBJ databases">
        <authorList>
            <person name="de Groot N.N."/>
        </authorList>
    </citation>
    <scope>NUCLEOTIDE SEQUENCE [LARGE SCALE GENOMIC DNA]</scope>
    <source>
        <strain evidence="7 8">CGMCC 4.6533</strain>
    </source>
</reference>
<dbReference type="STRING" id="633440.SAMN05421869_11927"/>
<dbReference type="EMBL" id="FNDJ01000019">
    <property type="protein sequence ID" value="SDK79880.1"/>
    <property type="molecule type" value="Genomic_DNA"/>
</dbReference>
<protein>
    <submittedName>
        <fullName evidence="7">DNA-binding transcriptional regulator YbjK</fullName>
    </submittedName>
</protein>
<dbReference type="Pfam" id="PF00440">
    <property type="entry name" value="TetR_N"/>
    <property type="match status" value="1"/>
</dbReference>
<dbReference type="InterPro" id="IPR009057">
    <property type="entry name" value="Homeodomain-like_sf"/>
</dbReference>
<dbReference type="GO" id="GO:0000976">
    <property type="term" value="F:transcription cis-regulatory region binding"/>
    <property type="evidence" value="ECO:0007669"/>
    <property type="project" value="TreeGrafter"/>
</dbReference>
<accession>A0A1G9EUT3</accession>
<dbReference type="SUPFAM" id="SSF48498">
    <property type="entry name" value="Tetracyclin repressor-like, C-terminal domain"/>
    <property type="match status" value="1"/>
</dbReference>
<organism evidence="7 8">
    <name type="scientific">Nonomuraea jiangxiensis</name>
    <dbReference type="NCBI Taxonomy" id="633440"/>
    <lineage>
        <taxon>Bacteria</taxon>
        <taxon>Bacillati</taxon>
        <taxon>Actinomycetota</taxon>
        <taxon>Actinomycetes</taxon>
        <taxon>Streptosporangiales</taxon>
        <taxon>Streptosporangiaceae</taxon>
        <taxon>Nonomuraea</taxon>
    </lineage>
</organism>
<dbReference type="InterPro" id="IPR001647">
    <property type="entry name" value="HTH_TetR"/>
</dbReference>
<feature type="domain" description="HTH tetR-type" evidence="6">
    <location>
        <begin position="8"/>
        <end position="68"/>
    </location>
</feature>
<evidence type="ECO:0000259" key="6">
    <source>
        <dbReference type="PROSITE" id="PS50977"/>
    </source>
</evidence>
<dbReference type="GO" id="GO:0003700">
    <property type="term" value="F:DNA-binding transcription factor activity"/>
    <property type="evidence" value="ECO:0007669"/>
    <property type="project" value="TreeGrafter"/>
</dbReference>
<keyword evidence="2" id="KW-0805">Transcription regulation</keyword>
<dbReference type="PANTHER" id="PTHR30055">
    <property type="entry name" value="HTH-TYPE TRANSCRIPTIONAL REGULATOR RUTR"/>
    <property type="match status" value="1"/>
</dbReference>
<evidence type="ECO:0000313" key="8">
    <source>
        <dbReference type="Proteomes" id="UP000199202"/>
    </source>
</evidence>
<keyword evidence="3 5" id="KW-0238">DNA-binding</keyword>
<keyword evidence="1" id="KW-0678">Repressor</keyword>
<evidence type="ECO:0000313" key="7">
    <source>
        <dbReference type="EMBL" id="SDK79880.1"/>
    </source>
</evidence>
<dbReference type="Pfam" id="PF13977">
    <property type="entry name" value="TetR_C_6"/>
    <property type="match status" value="1"/>
</dbReference>
<dbReference type="InterPro" id="IPR050109">
    <property type="entry name" value="HTH-type_TetR-like_transc_reg"/>
</dbReference>
<dbReference type="InterPro" id="IPR039538">
    <property type="entry name" value="BetI_C"/>
</dbReference>
<proteinExistence type="predicted"/>
<dbReference type="PANTHER" id="PTHR30055:SF234">
    <property type="entry name" value="HTH-TYPE TRANSCRIPTIONAL REGULATOR BETI"/>
    <property type="match status" value="1"/>
</dbReference>
<sequence>MPKLADHGQRRAQIAEALLRIAGSSGLHAVTMRSVAAEAGFSVSVVQYYFESKEKLLLFALQYLARRVSERVEARVRAAGSPPTARRVVEAVLTQALPTDAESRTFHLVYTAYAVLSVTDPALAAQPFMSAPDEMRAFLTDQIRAAQSAGEAPADLDAQAEATGLLAMSAGLGTSVLLGQVTAGDALAILRYHLGRIVPEPEGVRG</sequence>
<dbReference type="OrthoDB" id="9816296at2"/>
<evidence type="ECO:0000256" key="3">
    <source>
        <dbReference type="ARBA" id="ARBA00023125"/>
    </source>
</evidence>
<name>A0A1G9EUT3_9ACTN</name>
<dbReference type="PROSITE" id="PS50977">
    <property type="entry name" value="HTH_TETR_2"/>
    <property type="match status" value="1"/>
</dbReference>
<dbReference type="AlphaFoldDB" id="A0A1G9EUT3"/>
<gene>
    <name evidence="7" type="ORF">SAMN05421869_11927</name>
</gene>
<dbReference type="SUPFAM" id="SSF46689">
    <property type="entry name" value="Homeodomain-like"/>
    <property type="match status" value="1"/>
</dbReference>
<evidence type="ECO:0000256" key="5">
    <source>
        <dbReference type="PROSITE-ProRule" id="PRU00335"/>
    </source>
</evidence>
<evidence type="ECO:0000256" key="4">
    <source>
        <dbReference type="ARBA" id="ARBA00023163"/>
    </source>
</evidence>
<evidence type="ECO:0000256" key="1">
    <source>
        <dbReference type="ARBA" id="ARBA00022491"/>
    </source>
</evidence>
<keyword evidence="4" id="KW-0804">Transcription</keyword>
<dbReference type="Proteomes" id="UP000199202">
    <property type="component" value="Unassembled WGS sequence"/>
</dbReference>
<dbReference type="Gene3D" id="1.10.357.10">
    <property type="entry name" value="Tetracycline Repressor, domain 2"/>
    <property type="match status" value="1"/>
</dbReference>
<feature type="DNA-binding region" description="H-T-H motif" evidence="5">
    <location>
        <begin position="31"/>
        <end position="50"/>
    </location>
</feature>
<dbReference type="InterPro" id="IPR036271">
    <property type="entry name" value="Tet_transcr_reg_TetR-rel_C_sf"/>
</dbReference>